<reference evidence="5 6" key="1">
    <citation type="submission" date="2019-01" db="EMBL/GenBank/DDBJ databases">
        <title>Complete genome sequence of Cohnella hallensis HS21 isolated from Korean fir (Abies koreana) rhizospheric soil.</title>
        <authorList>
            <person name="Jiang L."/>
            <person name="Kang S.W."/>
            <person name="Kim S."/>
            <person name="Jung J."/>
            <person name="Kim C.Y."/>
            <person name="Kim D.H."/>
            <person name="Kim S.W."/>
            <person name="Lee J."/>
        </authorList>
    </citation>
    <scope>NUCLEOTIDE SEQUENCE [LARGE SCALE GENOMIC DNA]</scope>
    <source>
        <strain evidence="5 6">HS21</strain>
    </source>
</reference>
<evidence type="ECO:0000256" key="1">
    <source>
        <dbReference type="ARBA" id="ARBA00023125"/>
    </source>
</evidence>
<keyword evidence="3" id="KW-0812">Transmembrane</keyword>
<dbReference type="PANTHER" id="PTHR43479">
    <property type="entry name" value="ACREF/ENVCD OPERON REPRESSOR-RELATED"/>
    <property type="match status" value="1"/>
</dbReference>
<dbReference type="PANTHER" id="PTHR43479:SF11">
    <property type="entry name" value="ACREF_ENVCD OPERON REPRESSOR-RELATED"/>
    <property type="match status" value="1"/>
</dbReference>
<dbReference type="InterPro" id="IPR009057">
    <property type="entry name" value="Homeodomain-like_sf"/>
</dbReference>
<keyword evidence="3" id="KW-0472">Membrane</keyword>
<dbReference type="EMBL" id="AP019400">
    <property type="protein sequence ID" value="BBI33809.1"/>
    <property type="molecule type" value="Genomic_DNA"/>
</dbReference>
<dbReference type="Pfam" id="PF00440">
    <property type="entry name" value="TetR_N"/>
    <property type="match status" value="1"/>
</dbReference>
<evidence type="ECO:0000313" key="6">
    <source>
        <dbReference type="Proteomes" id="UP000289856"/>
    </source>
</evidence>
<keyword evidence="3" id="KW-1133">Transmembrane helix</keyword>
<protein>
    <submittedName>
        <fullName evidence="5">TetR family transcriptional regulator</fullName>
    </submittedName>
</protein>
<dbReference type="Pfam" id="PF14278">
    <property type="entry name" value="TetR_C_8"/>
    <property type="match status" value="1"/>
</dbReference>
<dbReference type="OrthoDB" id="9810250at2"/>
<dbReference type="SUPFAM" id="SSF46689">
    <property type="entry name" value="Homeodomain-like"/>
    <property type="match status" value="1"/>
</dbReference>
<organism evidence="5 6">
    <name type="scientific">Cohnella abietis</name>
    <dbReference type="NCBI Taxonomy" id="2507935"/>
    <lineage>
        <taxon>Bacteria</taxon>
        <taxon>Bacillati</taxon>
        <taxon>Bacillota</taxon>
        <taxon>Bacilli</taxon>
        <taxon>Bacillales</taxon>
        <taxon>Paenibacillaceae</taxon>
        <taxon>Cohnella</taxon>
    </lineage>
</organism>
<dbReference type="InterPro" id="IPR050624">
    <property type="entry name" value="HTH-type_Tx_Regulator"/>
</dbReference>
<dbReference type="Proteomes" id="UP000289856">
    <property type="component" value="Chromosome"/>
</dbReference>
<proteinExistence type="predicted"/>
<keyword evidence="6" id="KW-1185">Reference proteome</keyword>
<dbReference type="InterPro" id="IPR039532">
    <property type="entry name" value="TetR_C_Firmicutes"/>
</dbReference>
<accession>A0A3T1D6Y1</accession>
<evidence type="ECO:0000256" key="2">
    <source>
        <dbReference type="PROSITE-ProRule" id="PRU00335"/>
    </source>
</evidence>
<evidence type="ECO:0000259" key="4">
    <source>
        <dbReference type="PROSITE" id="PS50977"/>
    </source>
</evidence>
<feature type="transmembrane region" description="Helical" evidence="3">
    <location>
        <begin position="136"/>
        <end position="153"/>
    </location>
</feature>
<dbReference type="Gene3D" id="1.10.357.10">
    <property type="entry name" value="Tetracycline Repressor, domain 2"/>
    <property type="match status" value="1"/>
</dbReference>
<name>A0A3T1D6Y1_9BACL</name>
<dbReference type="InterPro" id="IPR001647">
    <property type="entry name" value="HTH_TetR"/>
</dbReference>
<feature type="DNA-binding region" description="H-T-H motif" evidence="2">
    <location>
        <begin position="33"/>
        <end position="52"/>
    </location>
</feature>
<dbReference type="GO" id="GO:0003677">
    <property type="term" value="F:DNA binding"/>
    <property type="evidence" value="ECO:0007669"/>
    <property type="project" value="UniProtKB-UniRule"/>
</dbReference>
<evidence type="ECO:0000256" key="3">
    <source>
        <dbReference type="SAM" id="Phobius"/>
    </source>
</evidence>
<evidence type="ECO:0000313" key="5">
    <source>
        <dbReference type="EMBL" id="BBI33809.1"/>
    </source>
</evidence>
<dbReference type="RefSeq" id="WP_157994055.1">
    <property type="nucleotide sequence ID" value="NZ_AP019400.1"/>
</dbReference>
<keyword evidence="1 2" id="KW-0238">DNA-binding</keyword>
<dbReference type="KEGG" id="cohn:KCTCHS21_32080"/>
<dbReference type="PROSITE" id="PS50977">
    <property type="entry name" value="HTH_TETR_2"/>
    <property type="match status" value="1"/>
</dbReference>
<gene>
    <name evidence="5" type="ORF">KCTCHS21_32080</name>
</gene>
<dbReference type="AlphaFoldDB" id="A0A3T1D6Y1"/>
<sequence length="183" mass="21593">MYTGTNPSAIRSQKWIRDSLLQLLKEKPYKKISIKEITERGDLARQTFYQLFNSKEEILEYHLDHLFHEYLIKIQDLEVATTAELARLYFVFFHNNENFIHQLIKNDLVNILNQKFYSYLSEIHIVLKHTQVHSEYATAFISSGLVGILIFWFKQNKTMSIEQLALLVSDILNANDFMEKSNS</sequence>
<feature type="domain" description="HTH tetR-type" evidence="4">
    <location>
        <begin position="10"/>
        <end position="70"/>
    </location>
</feature>